<dbReference type="GO" id="GO:0004601">
    <property type="term" value="F:peroxidase activity"/>
    <property type="evidence" value="ECO:0007669"/>
    <property type="project" value="UniProtKB-KW"/>
</dbReference>
<dbReference type="SUPFAM" id="SSF54909">
    <property type="entry name" value="Dimeric alpha+beta barrel"/>
    <property type="match status" value="1"/>
</dbReference>
<accession>A0ABW4FSW4</accession>
<dbReference type="RefSeq" id="WP_343985504.1">
    <property type="nucleotide sequence ID" value="NZ_BAAAJG010000026.1"/>
</dbReference>
<keyword evidence="9" id="KW-1185">Reference proteome</keyword>
<comment type="caution">
    <text evidence="8">The sequence shown here is derived from an EMBL/GenBank/DDBJ whole genome shotgun (WGS) entry which is preliminary data.</text>
</comment>
<keyword evidence="3" id="KW-0479">Metal-binding</keyword>
<comment type="cofactor">
    <cofactor evidence="1">
        <name>heme b</name>
        <dbReference type="ChEBI" id="CHEBI:60344"/>
    </cofactor>
</comment>
<dbReference type="NCBIfam" id="TIGR01413">
    <property type="entry name" value="Dyp_perox_fam"/>
    <property type="match status" value="1"/>
</dbReference>
<dbReference type="PROSITE" id="PS51404">
    <property type="entry name" value="DYP_PEROXIDASE"/>
    <property type="match status" value="1"/>
</dbReference>
<evidence type="ECO:0000256" key="5">
    <source>
        <dbReference type="ARBA" id="ARBA00023004"/>
    </source>
</evidence>
<evidence type="ECO:0000256" key="7">
    <source>
        <dbReference type="SAM" id="MobiDB-lite"/>
    </source>
</evidence>
<sequence>MTTQINTSLELGDIQAAALMPRPNPYAGAYVAVRIDDRQAGRELLRRLIPLLEPVSSFDPGRPVSLGVGLSFAGLEALNVPAESLATFPPEFQQGMAARADYIGDVGENAPENWEAPLGSKDVHLVVAALARDTSLMETLVRLAEEAVRDLPGISPIWQLDVHVPPDGREQFGFKDSISEPAVEGTGILGSNPHEAPLKAGEFVLGYEDENGDLPPIPQPEVLGRNGTYVAFRKLHQRVAAFRTYLRQNATGDASEEWLAAKFVGRWPSGAPLALAPDKDDPELGADPERNNAFMYGDDPRGLKCPVGAHARRMNARDAVITGEVRLHRMIRRGTNFGPSLPPGVLEDDGADRGLLFAFVGARLDRQFEFVQRQWVNDGKFIGAPAERDPLIGVQDGGQFTVPRRPIRRRLQGLPDFVVNRGGEYCFMPGLRALRWLADLDT</sequence>
<dbReference type="PANTHER" id="PTHR30521">
    <property type="entry name" value="DEFERROCHELATASE/PEROXIDASE"/>
    <property type="match status" value="1"/>
</dbReference>
<evidence type="ECO:0000256" key="3">
    <source>
        <dbReference type="ARBA" id="ARBA00022723"/>
    </source>
</evidence>
<organism evidence="8 9">
    <name type="scientific">Pseudonocardia aurantiaca</name>
    <dbReference type="NCBI Taxonomy" id="75290"/>
    <lineage>
        <taxon>Bacteria</taxon>
        <taxon>Bacillati</taxon>
        <taxon>Actinomycetota</taxon>
        <taxon>Actinomycetes</taxon>
        <taxon>Pseudonocardiales</taxon>
        <taxon>Pseudonocardiaceae</taxon>
        <taxon>Pseudonocardia</taxon>
    </lineage>
</organism>
<evidence type="ECO:0000256" key="6">
    <source>
        <dbReference type="ARBA" id="ARBA00025737"/>
    </source>
</evidence>
<proteinExistence type="inferred from homology"/>
<evidence type="ECO:0000256" key="2">
    <source>
        <dbReference type="ARBA" id="ARBA00022559"/>
    </source>
</evidence>
<gene>
    <name evidence="8" type="ORF">ACFSCY_29295</name>
</gene>
<keyword evidence="4" id="KW-0560">Oxidoreductase</keyword>
<evidence type="ECO:0000256" key="1">
    <source>
        <dbReference type="ARBA" id="ARBA00001970"/>
    </source>
</evidence>
<dbReference type="Proteomes" id="UP001597145">
    <property type="component" value="Unassembled WGS sequence"/>
</dbReference>
<evidence type="ECO:0000313" key="9">
    <source>
        <dbReference type="Proteomes" id="UP001597145"/>
    </source>
</evidence>
<dbReference type="EMBL" id="JBHUCP010000025">
    <property type="protein sequence ID" value="MFD1533528.1"/>
    <property type="molecule type" value="Genomic_DNA"/>
</dbReference>
<keyword evidence="2 8" id="KW-0575">Peroxidase</keyword>
<comment type="similarity">
    <text evidence="6">Belongs to the DyP-type peroxidase family.</text>
</comment>
<feature type="region of interest" description="Disordered" evidence="7">
    <location>
        <begin position="274"/>
        <end position="297"/>
    </location>
</feature>
<dbReference type="InterPro" id="IPR006314">
    <property type="entry name" value="Dyp_peroxidase"/>
</dbReference>
<protein>
    <submittedName>
        <fullName evidence="8">Dyp-type peroxidase</fullName>
    </submittedName>
</protein>
<evidence type="ECO:0000313" key="8">
    <source>
        <dbReference type="EMBL" id="MFD1533528.1"/>
    </source>
</evidence>
<keyword evidence="5" id="KW-0408">Iron</keyword>
<dbReference type="InterPro" id="IPR011008">
    <property type="entry name" value="Dimeric_a/b-barrel"/>
</dbReference>
<name>A0ABW4FSW4_9PSEU</name>
<reference evidence="9" key="1">
    <citation type="journal article" date="2019" name="Int. J. Syst. Evol. Microbiol.">
        <title>The Global Catalogue of Microorganisms (GCM) 10K type strain sequencing project: providing services to taxonomists for standard genome sequencing and annotation.</title>
        <authorList>
            <consortium name="The Broad Institute Genomics Platform"/>
            <consortium name="The Broad Institute Genome Sequencing Center for Infectious Disease"/>
            <person name="Wu L."/>
            <person name="Ma J."/>
        </authorList>
    </citation>
    <scope>NUCLEOTIDE SEQUENCE [LARGE SCALE GENOMIC DNA]</scope>
    <source>
        <strain evidence="9">JCM 12165</strain>
    </source>
</reference>
<dbReference type="PANTHER" id="PTHR30521:SF5">
    <property type="entry name" value="BLR4509 PROTEIN"/>
    <property type="match status" value="1"/>
</dbReference>
<evidence type="ECO:0000256" key="4">
    <source>
        <dbReference type="ARBA" id="ARBA00023002"/>
    </source>
</evidence>